<name>A0A6J4HWN2_9BACT</name>
<dbReference type="InterPro" id="IPR006757">
    <property type="entry name" value="OGF_rcpt"/>
</dbReference>
<dbReference type="GO" id="GO:0016020">
    <property type="term" value="C:membrane"/>
    <property type="evidence" value="ECO:0007669"/>
    <property type="project" value="InterPro"/>
</dbReference>
<proteinExistence type="predicted"/>
<dbReference type="PANTHER" id="PTHR14015:SF2">
    <property type="entry name" value="OPIOID GROWTH FACTOR RECEPTOR (OGFR) CONSERVED DOMAIN-CONTAINING PROTEIN"/>
    <property type="match status" value="1"/>
</dbReference>
<dbReference type="EMBL" id="CADCTO010000157">
    <property type="protein sequence ID" value="CAA9235495.1"/>
    <property type="molecule type" value="Genomic_DNA"/>
</dbReference>
<dbReference type="GO" id="GO:0140625">
    <property type="term" value="F:opioid growth factor receptor activity"/>
    <property type="evidence" value="ECO:0007669"/>
    <property type="project" value="InterPro"/>
</dbReference>
<organism evidence="2">
    <name type="scientific">uncultured Armatimonadetes bacterium</name>
    <dbReference type="NCBI Taxonomy" id="157466"/>
    <lineage>
        <taxon>Bacteria</taxon>
        <taxon>Bacillati</taxon>
        <taxon>Armatimonadota</taxon>
        <taxon>environmental samples</taxon>
    </lineage>
</organism>
<evidence type="ECO:0000259" key="1">
    <source>
        <dbReference type="Pfam" id="PF04664"/>
    </source>
</evidence>
<sequence length="179" mass="20535">MPTSTIPDAARLLGFYRGEADGPPGVRIDSIWNWDHRTLEERHDFIQWLFPTIDPSWANFSAPALDEASMAAFRSEPGLRRRVLHSLRVMLDFYGLRLDDSAPEAPAVARNDQFPERKENWLANRHNHLRISRILASLNALGLPEHAQAFFACLSDIYDEERGRIDETTFAYWQARAGE</sequence>
<dbReference type="InterPro" id="IPR039574">
    <property type="entry name" value="OGFr"/>
</dbReference>
<dbReference type="AlphaFoldDB" id="A0A6J4HWN2"/>
<dbReference type="PANTHER" id="PTHR14015">
    <property type="entry name" value="OPIOID GROWTH FACTOR RECEPTOR OGFR ZETA-TYPE OPIOID RECEPTOR"/>
    <property type="match status" value="1"/>
</dbReference>
<gene>
    <name evidence="2" type="ORF">AVDCRST_MAG63-1170</name>
</gene>
<accession>A0A6J4HWN2</accession>
<protein>
    <recommendedName>
        <fullName evidence="1">Opioid growth factor receptor (OGFr) conserved domain-containing protein</fullName>
    </recommendedName>
</protein>
<reference evidence="2" key="1">
    <citation type="submission" date="2020-02" db="EMBL/GenBank/DDBJ databases">
        <authorList>
            <person name="Meier V. D."/>
        </authorList>
    </citation>
    <scope>NUCLEOTIDE SEQUENCE</scope>
    <source>
        <strain evidence="2">AVDCRST_MAG63</strain>
    </source>
</reference>
<evidence type="ECO:0000313" key="2">
    <source>
        <dbReference type="EMBL" id="CAA9235495.1"/>
    </source>
</evidence>
<dbReference type="Pfam" id="PF04664">
    <property type="entry name" value="OGFr_N"/>
    <property type="match status" value="1"/>
</dbReference>
<feature type="domain" description="Opioid growth factor receptor (OGFr) conserved" evidence="1">
    <location>
        <begin position="13"/>
        <end position="150"/>
    </location>
</feature>